<sequence length="171" mass="19724">MKSAMPEQVEISSEDSSSSDADDDVEECKQPSADFTMDQPAKELSSEEWLLRRAKGYQEYMNQIRVPTLRGSLIPFTSWIGLGRSIKQLYGQPLHYLTNIRLKQWDQSRIGAEDEQIPLDTTIHPYKAEASIWLIEEVHRLTTSHHHLAKLWLADPMHHAFIDPIFPQLRA</sequence>
<dbReference type="InterPro" id="IPR015270">
    <property type="entry name" value="RDM1_plant"/>
</dbReference>
<organism evidence="2 3">
    <name type="scientific">Abeliophyllum distichum</name>
    <dbReference type="NCBI Taxonomy" id="126358"/>
    <lineage>
        <taxon>Eukaryota</taxon>
        <taxon>Viridiplantae</taxon>
        <taxon>Streptophyta</taxon>
        <taxon>Embryophyta</taxon>
        <taxon>Tracheophyta</taxon>
        <taxon>Spermatophyta</taxon>
        <taxon>Magnoliopsida</taxon>
        <taxon>eudicotyledons</taxon>
        <taxon>Gunneridae</taxon>
        <taxon>Pentapetalae</taxon>
        <taxon>asterids</taxon>
        <taxon>lamiids</taxon>
        <taxon>Lamiales</taxon>
        <taxon>Oleaceae</taxon>
        <taxon>Forsythieae</taxon>
        <taxon>Abeliophyllum</taxon>
    </lineage>
</organism>
<keyword evidence="3" id="KW-1185">Reference proteome</keyword>
<dbReference type="EMBL" id="JBFOLK010000094">
    <property type="protein sequence ID" value="KAL2456725.1"/>
    <property type="molecule type" value="Genomic_DNA"/>
</dbReference>
<dbReference type="AlphaFoldDB" id="A0ABD1NYP6"/>
<dbReference type="Proteomes" id="UP001604336">
    <property type="component" value="Unassembled WGS sequence"/>
</dbReference>
<dbReference type="InterPro" id="IPR036319">
    <property type="entry name" value="RDM1_sf"/>
</dbReference>
<dbReference type="PANTHER" id="PTHR36366">
    <property type="entry name" value="PROTEIN RDM1"/>
    <property type="match status" value="1"/>
</dbReference>
<proteinExistence type="predicted"/>
<gene>
    <name evidence="2" type="ORF">Adt_46663</name>
</gene>
<comment type="caution">
    <text evidence="2">The sequence shown here is derived from an EMBL/GenBank/DDBJ whole genome shotgun (WGS) entry which is preliminary data.</text>
</comment>
<dbReference type="SUPFAM" id="SSF109920">
    <property type="entry name" value="Hypothetical protein At3g22680"/>
    <property type="match status" value="1"/>
</dbReference>
<evidence type="ECO:0000256" key="1">
    <source>
        <dbReference type="SAM" id="MobiDB-lite"/>
    </source>
</evidence>
<protein>
    <submittedName>
        <fullName evidence="2">Protein RDM1</fullName>
    </submittedName>
</protein>
<reference evidence="3" key="1">
    <citation type="submission" date="2024-07" db="EMBL/GenBank/DDBJ databases">
        <title>Two chromosome-level genome assemblies of Korean endemic species Abeliophyllum distichum and Forsythia ovata (Oleaceae).</title>
        <authorList>
            <person name="Jang H."/>
        </authorList>
    </citation>
    <scope>NUCLEOTIDE SEQUENCE [LARGE SCALE GENOMIC DNA]</scope>
</reference>
<evidence type="ECO:0000313" key="2">
    <source>
        <dbReference type="EMBL" id="KAL2456725.1"/>
    </source>
</evidence>
<name>A0ABD1NYP6_9LAMI</name>
<dbReference type="PANTHER" id="PTHR36366:SF1">
    <property type="entry name" value="PROTEIN RDM1"/>
    <property type="match status" value="1"/>
</dbReference>
<feature type="region of interest" description="Disordered" evidence="1">
    <location>
        <begin position="1"/>
        <end position="39"/>
    </location>
</feature>
<feature type="compositionally biased region" description="Low complexity" evidence="1">
    <location>
        <begin position="7"/>
        <end position="19"/>
    </location>
</feature>
<evidence type="ECO:0000313" key="3">
    <source>
        <dbReference type="Proteomes" id="UP001604336"/>
    </source>
</evidence>
<dbReference type="Pfam" id="PF09187">
    <property type="entry name" value="RdDM_RDM1"/>
    <property type="match status" value="1"/>
</dbReference>
<accession>A0ABD1NYP6</accession>
<dbReference type="Gene3D" id="1.20.120.690">
    <property type="entry name" value="RDM1 protein domain"/>
    <property type="match status" value="1"/>
</dbReference>